<evidence type="ECO:0008006" key="3">
    <source>
        <dbReference type="Google" id="ProtNLM"/>
    </source>
</evidence>
<organism evidence="1 2">
    <name type="scientific">Nonomuraea montanisoli</name>
    <dbReference type="NCBI Taxonomy" id="2741721"/>
    <lineage>
        <taxon>Bacteria</taxon>
        <taxon>Bacillati</taxon>
        <taxon>Actinomycetota</taxon>
        <taxon>Actinomycetes</taxon>
        <taxon>Streptosporangiales</taxon>
        <taxon>Streptosporangiaceae</taxon>
        <taxon>Nonomuraea</taxon>
    </lineage>
</organism>
<dbReference type="AlphaFoldDB" id="A0A7Y6M5R3"/>
<accession>A0A7Y6M5R3</accession>
<dbReference type="EMBL" id="JABWGN010000009">
    <property type="protein sequence ID" value="NUW34564.1"/>
    <property type="molecule type" value="Genomic_DNA"/>
</dbReference>
<protein>
    <recommendedName>
        <fullName evidence="3">DUF1883 domain-containing protein</fullName>
    </recommendedName>
</protein>
<proteinExistence type="predicted"/>
<evidence type="ECO:0000313" key="2">
    <source>
        <dbReference type="Proteomes" id="UP000586042"/>
    </source>
</evidence>
<evidence type="ECO:0000313" key="1">
    <source>
        <dbReference type="EMBL" id="NUW34564.1"/>
    </source>
</evidence>
<keyword evidence="2" id="KW-1185">Reference proteome</keyword>
<sequence length="49" mass="5909">MIHKRIIASDVSDYDVSPVVLETPYDDYWYLVVDSYPRRIKVWVTEIFD</sequence>
<gene>
    <name evidence="1" type="ORF">HTZ77_24440</name>
</gene>
<dbReference type="RefSeq" id="WP_175592004.1">
    <property type="nucleotide sequence ID" value="NZ_JABWGN010000009.1"/>
</dbReference>
<reference evidence="1 2" key="1">
    <citation type="submission" date="2020-06" db="EMBL/GenBank/DDBJ databases">
        <title>Nonomuraea sp. SMC257, a novel actinomycete isolated from soil.</title>
        <authorList>
            <person name="Chanama M."/>
        </authorList>
    </citation>
    <scope>NUCLEOTIDE SEQUENCE [LARGE SCALE GENOMIC DNA]</scope>
    <source>
        <strain evidence="1 2">SMC257</strain>
    </source>
</reference>
<comment type="caution">
    <text evidence="1">The sequence shown here is derived from an EMBL/GenBank/DDBJ whole genome shotgun (WGS) entry which is preliminary data.</text>
</comment>
<name>A0A7Y6M5R3_9ACTN</name>
<dbReference type="Proteomes" id="UP000586042">
    <property type="component" value="Unassembled WGS sequence"/>
</dbReference>